<evidence type="ECO:0000256" key="1">
    <source>
        <dbReference type="SAM" id="SignalP"/>
    </source>
</evidence>
<dbReference type="HOGENOM" id="CLU_2542993_0_0_1"/>
<evidence type="ECO:0000313" key="2">
    <source>
        <dbReference type="EMBL" id="CBX99029.1"/>
    </source>
</evidence>
<name>E5A5Y4_LEPMJ</name>
<feature type="chain" id="PRO_5003195104" evidence="1">
    <location>
        <begin position="23"/>
        <end position="83"/>
    </location>
</feature>
<keyword evidence="3" id="KW-1185">Reference proteome</keyword>
<keyword evidence="1" id="KW-0732">Signal</keyword>
<reference evidence="3" key="1">
    <citation type="journal article" date="2011" name="Nat. Commun.">
        <title>Effector diversification within compartments of the Leptosphaeria maculans genome affected by Repeat-Induced Point mutations.</title>
        <authorList>
            <person name="Rouxel T."/>
            <person name="Grandaubert J."/>
            <person name="Hane J.K."/>
            <person name="Hoede C."/>
            <person name="van de Wouw A.P."/>
            <person name="Couloux A."/>
            <person name="Dominguez V."/>
            <person name="Anthouard V."/>
            <person name="Bally P."/>
            <person name="Bourras S."/>
            <person name="Cozijnsen A.J."/>
            <person name="Ciuffetti L.M."/>
            <person name="Degrave A."/>
            <person name="Dilmaghani A."/>
            <person name="Duret L."/>
            <person name="Fudal I."/>
            <person name="Goodwin S.B."/>
            <person name="Gout L."/>
            <person name="Glaser N."/>
            <person name="Linglin J."/>
            <person name="Kema G.H.J."/>
            <person name="Lapalu N."/>
            <person name="Lawrence C.B."/>
            <person name="May K."/>
            <person name="Meyer M."/>
            <person name="Ollivier B."/>
            <person name="Poulain J."/>
            <person name="Schoch C.L."/>
            <person name="Simon A."/>
            <person name="Spatafora J.W."/>
            <person name="Stachowiak A."/>
            <person name="Turgeon B.G."/>
            <person name="Tyler B.M."/>
            <person name="Vincent D."/>
            <person name="Weissenbach J."/>
            <person name="Amselem J."/>
            <person name="Quesneville H."/>
            <person name="Oliver R.P."/>
            <person name="Wincker P."/>
            <person name="Balesdent M.-H."/>
            <person name="Howlett B.J."/>
        </authorList>
    </citation>
    <scope>NUCLEOTIDE SEQUENCE [LARGE SCALE GENOMIC DNA]</scope>
    <source>
        <strain evidence="3">JN3 / isolate v23.1.3 / race Av1-4-5-6-7-8</strain>
    </source>
</reference>
<protein>
    <submittedName>
        <fullName evidence="2">Uncharacterized protein</fullName>
    </submittedName>
</protein>
<sequence>MKTTVLALLLAATVFSDTFAWAAPSVDAVVPRNTVPKMKKGRSHQHHEKKPTFKKGCNCQKQIIPNKLSKQMYAGTYECRGLL</sequence>
<gene>
    <name evidence="2" type="ORF">LEMA_P082680.1</name>
</gene>
<evidence type="ECO:0000313" key="3">
    <source>
        <dbReference type="Proteomes" id="UP000002668"/>
    </source>
</evidence>
<proteinExistence type="predicted"/>
<dbReference type="VEuPathDB" id="FungiDB:LEMA_P082680.1"/>
<accession>E5A5Y4</accession>
<dbReference type="EMBL" id="FP929135">
    <property type="protein sequence ID" value="CBX99029.1"/>
    <property type="molecule type" value="Genomic_DNA"/>
</dbReference>
<feature type="signal peptide" evidence="1">
    <location>
        <begin position="1"/>
        <end position="22"/>
    </location>
</feature>
<dbReference type="Proteomes" id="UP000002668">
    <property type="component" value="Genome"/>
</dbReference>
<organism evidence="2 3">
    <name type="scientific">Leptosphaeria maculans (strain JN3 / isolate v23.1.3 / race Av1-4-5-6-7-8)</name>
    <name type="common">Blackleg fungus</name>
    <name type="synonym">Phoma lingam</name>
    <dbReference type="NCBI Taxonomy" id="985895"/>
    <lineage>
        <taxon>Eukaryota</taxon>
        <taxon>Fungi</taxon>
        <taxon>Dikarya</taxon>
        <taxon>Ascomycota</taxon>
        <taxon>Pezizomycotina</taxon>
        <taxon>Dothideomycetes</taxon>
        <taxon>Pleosporomycetidae</taxon>
        <taxon>Pleosporales</taxon>
        <taxon>Pleosporineae</taxon>
        <taxon>Leptosphaeriaceae</taxon>
        <taxon>Plenodomus</taxon>
        <taxon>Plenodomus lingam/Leptosphaeria maculans species complex</taxon>
    </lineage>
</organism>
<dbReference type="AlphaFoldDB" id="E5A5Y4"/>
<dbReference type="InParanoid" id="E5A5Y4"/>